<comment type="caution">
    <text evidence="1">The sequence shown here is derived from an EMBL/GenBank/DDBJ whole genome shotgun (WGS) entry which is preliminary data.</text>
</comment>
<sequence length="144" mass="16953">MSRGKATVRLQLKSEISEQAERQVTEVEAIGYLYKQSGRTVLTYIEEREDQQKIANLITITPDKVSIKRSGAVEMHQQFKRDQKTENVYRHQFGTIHMETFTEEIRYLPLTVEEDGQLLMRYTTKLNGEGERHHRLLLIMKEEL</sequence>
<name>A0A9J6RE65_9BACI</name>
<dbReference type="InterPro" id="IPR012674">
    <property type="entry name" value="Calycin"/>
</dbReference>
<dbReference type="RefSeq" id="WP_268780401.1">
    <property type="nucleotide sequence ID" value="NZ_JAPRAT010000020.1"/>
</dbReference>
<dbReference type="EMBL" id="JAPRAT010000020">
    <property type="protein sequence ID" value="MCZ0703636.1"/>
    <property type="molecule type" value="Genomic_DNA"/>
</dbReference>
<organism evidence="1 2">
    <name type="scientific">Natronobacillus azotifigens</name>
    <dbReference type="NCBI Taxonomy" id="472978"/>
    <lineage>
        <taxon>Bacteria</taxon>
        <taxon>Bacillati</taxon>
        <taxon>Bacillota</taxon>
        <taxon>Bacilli</taxon>
        <taxon>Bacillales</taxon>
        <taxon>Bacillaceae</taxon>
        <taxon>Natronobacillus</taxon>
    </lineage>
</organism>
<dbReference type="AlphaFoldDB" id="A0A9J6RE65"/>
<evidence type="ECO:0000313" key="2">
    <source>
        <dbReference type="Proteomes" id="UP001084197"/>
    </source>
</evidence>
<proteinExistence type="predicted"/>
<dbReference type="Pfam" id="PF09148">
    <property type="entry name" value="DUF1934"/>
    <property type="match status" value="1"/>
</dbReference>
<keyword evidence="2" id="KW-1185">Reference proteome</keyword>
<dbReference type="Gene3D" id="2.40.128.20">
    <property type="match status" value="1"/>
</dbReference>
<protein>
    <submittedName>
        <fullName evidence="1">DUF1934 domain-containing protein</fullName>
    </submittedName>
</protein>
<gene>
    <name evidence="1" type="ORF">OWO01_10435</name>
</gene>
<dbReference type="SUPFAM" id="SSF50814">
    <property type="entry name" value="Lipocalins"/>
    <property type="match status" value="1"/>
</dbReference>
<dbReference type="InterPro" id="IPR015231">
    <property type="entry name" value="DUF1934"/>
</dbReference>
<accession>A0A9J6RE65</accession>
<reference evidence="1" key="1">
    <citation type="submission" date="2022-11" db="EMBL/GenBank/DDBJ databases">
        <title>WGS of Natronobacillus azotifigens 24KS-1, an anaerobic diazotrophic haloalkaliphile from soda-rich habitats.</title>
        <authorList>
            <person name="Sorokin D.Y."/>
            <person name="Merkel A.Y."/>
        </authorList>
    </citation>
    <scope>NUCLEOTIDE SEQUENCE</scope>
    <source>
        <strain evidence="1">24KS-1</strain>
    </source>
</reference>
<dbReference type="Proteomes" id="UP001084197">
    <property type="component" value="Unassembled WGS sequence"/>
</dbReference>
<evidence type="ECO:0000313" key="1">
    <source>
        <dbReference type="EMBL" id="MCZ0703636.1"/>
    </source>
</evidence>